<organism evidence="2 3">
    <name type="scientific">Paracoccus pacificus</name>
    <dbReference type="NCBI Taxonomy" id="1463598"/>
    <lineage>
        <taxon>Bacteria</taxon>
        <taxon>Pseudomonadati</taxon>
        <taxon>Pseudomonadota</taxon>
        <taxon>Alphaproteobacteria</taxon>
        <taxon>Rhodobacterales</taxon>
        <taxon>Paracoccaceae</taxon>
        <taxon>Paracoccus</taxon>
    </lineage>
</organism>
<reference evidence="3" key="1">
    <citation type="journal article" date="2019" name="Int. J. Syst. Evol. Microbiol.">
        <title>The Global Catalogue of Microorganisms (GCM) 10K type strain sequencing project: providing services to taxonomists for standard genome sequencing and annotation.</title>
        <authorList>
            <consortium name="The Broad Institute Genomics Platform"/>
            <consortium name="The Broad Institute Genome Sequencing Center for Infectious Disease"/>
            <person name="Wu L."/>
            <person name="Ma J."/>
        </authorList>
    </citation>
    <scope>NUCLEOTIDE SEQUENCE [LARGE SCALE GENOMIC DNA]</scope>
    <source>
        <strain evidence="3">CCUG 56029</strain>
    </source>
</reference>
<keyword evidence="1" id="KW-1133">Transmembrane helix</keyword>
<proteinExistence type="predicted"/>
<evidence type="ECO:0000256" key="1">
    <source>
        <dbReference type="SAM" id="Phobius"/>
    </source>
</evidence>
<dbReference type="Proteomes" id="UP001597213">
    <property type="component" value="Unassembled WGS sequence"/>
</dbReference>
<sequence>MSGDMGSTRWDSAVFFVIGLFLGALTGWLITTTALGYLALIVVVALIVGPWLDIYFISDIATKLLELVWAGVSRLGHAIYRGGASAKEPPAIAAPAFGLGYLISVVAVIWMSASGAGGNA</sequence>
<accession>A0ABW4RB02</accession>
<dbReference type="EMBL" id="JBHUEN010000050">
    <property type="protein sequence ID" value="MFD1883436.1"/>
    <property type="molecule type" value="Genomic_DNA"/>
</dbReference>
<feature type="transmembrane region" description="Helical" evidence="1">
    <location>
        <begin position="12"/>
        <end position="31"/>
    </location>
</feature>
<feature type="transmembrane region" description="Helical" evidence="1">
    <location>
        <begin position="91"/>
        <end position="113"/>
    </location>
</feature>
<protein>
    <submittedName>
        <fullName evidence="2">Uncharacterized protein</fullName>
    </submittedName>
</protein>
<keyword evidence="1" id="KW-0812">Transmembrane</keyword>
<name>A0ABW4RB02_9RHOB</name>
<feature type="transmembrane region" description="Helical" evidence="1">
    <location>
        <begin position="37"/>
        <end position="57"/>
    </location>
</feature>
<comment type="caution">
    <text evidence="2">The sequence shown here is derived from an EMBL/GenBank/DDBJ whole genome shotgun (WGS) entry which is preliminary data.</text>
</comment>
<evidence type="ECO:0000313" key="2">
    <source>
        <dbReference type="EMBL" id="MFD1883436.1"/>
    </source>
</evidence>
<evidence type="ECO:0000313" key="3">
    <source>
        <dbReference type="Proteomes" id="UP001597213"/>
    </source>
</evidence>
<keyword evidence="3" id="KW-1185">Reference proteome</keyword>
<dbReference type="RefSeq" id="WP_379144823.1">
    <property type="nucleotide sequence ID" value="NZ_JBHUEN010000050.1"/>
</dbReference>
<gene>
    <name evidence="2" type="ORF">ACFSCT_17125</name>
</gene>
<keyword evidence="1" id="KW-0472">Membrane</keyword>